<evidence type="ECO:0000313" key="3">
    <source>
        <dbReference type="Proteomes" id="UP000261660"/>
    </source>
</evidence>
<proteinExistence type="predicted"/>
<sequence length="839" mass="94280">MEKSDPSPKPQGSVSQDDGGLWMKMDSNHGTEHTESLPETCGERTQDETTVNPSAQAVDTSFYRGMDNVDTDDDVLSQLPTPPSPPFMVPLPPAEGSTDGTVNNSKLTFANGAADATKAEANPDGLDWHHSEKQLMVAHNELDELMGSREKTSKESVDTASLSENKESAPSKSQDQDPSSMESVGNLMGICYDPHGGNHQDNTARNIDLTEEPEDIDILSERPENWREVEVESKTYPKQVPQRIEEISEKETYVHKDRKKTKTDGISVLAETKSKLTAEKENCGVKKHFPTRSSLRVKDDDLKSSGPPELCKHKQNSVDEAMNQPHVSEIVTEVMDIGDDEHVDTRSLNYKLAKYDWVRRESGVSETLLPGLPISEGSVETISKAEQGPGSKRIASNVQQGEQLLQRLQLVQLRQDVHVPENPNTSQLTDEKQGVIVTEEDYIKARKADLKGVNENQFHTIEDVAAKANIMEEENDESQRCETKAWSSLPTMSVKPEHCPIARPELGDSDDDKSEIWGTADWSSINETPSTQNPLVSNRPRLSVAETFLEKQIHEAAQKKQNLQRAGGVFNLADDFDVIEIPFKTNFLLEPLPTKVGQGEHITWQFSEQKMQNEISQELQRELVMVNQGKIPGTYSKGEVRQLKETKLLFEAFQQENMEGPTSHQKLPASLLKGHVCPSVLERTRSLEMFSLKSLALSRTHSFWMNEFPQMKKGSEEFRAKSPNGGSRDKTRSSPYQKQDKHARQYRSMDLISTDDLTMESRSAATEGNLSDESPTLKHNPFFKLRRALVLQPEVEKDIREAKEREEELRKQRSTLYGENKWKSKDKDMSRFTPALSTG</sequence>
<dbReference type="Proteomes" id="UP000261660">
    <property type="component" value="Unplaced"/>
</dbReference>
<evidence type="ECO:0000313" key="2">
    <source>
        <dbReference type="Ensembl" id="ENSLBEP00000009396.1"/>
    </source>
</evidence>
<feature type="compositionally biased region" description="Polar residues" evidence="1">
    <location>
        <begin position="48"/>
        <end position="59"/>
    </location>
</feature>
<evidence type="ECO:0008006" key="4">
    <source>
        <dbReference type="Google" id="ProtNLM"/>
    </source>
</evidence>
<feature type="region of interest" description="Disordered" evidence="1">
    <location>
        <begin position="1"/>
        <end position="106"/>
    </location>
</feature>
<organism evidence="2 3">
    <name type="scientific">Labrus bergylta</name>
    <name type="common">ballan wrasse</name>
    <dbReference type="NCBI Taxonomy" id="56723"/>
    <lineage>
        <taxon>Eukaryota</taxon>
        <taxon>Metazoa</taxon>
        <taxon>Chordata</taxon>
        <taxon>Craniata</taxon>
        <taxon>Vertebrata</taxon>
        <taxon>Euteleostomi</taxon>
        <taxon>Actinopterygii</taxon>
        <taxon>Neopterygii</taxon>
        <taxon>Teleostei</taxon>
        <taxon>Neoteleostei</taxon>
        <taxon>Acanthomorphata</taxon>
        <taxon>Eupercaria</taxon>
        <taxon>Labriformes</taxon>
        <taxon>Labridae</taxon>
        <taxon>Labrus</taxon>
    </lineage>
</organism>
<feature type="region of interest" description="Disordered" evidence="1">
    <location>
        <begin position="714"/>
        <end position="778"/>
    </location>
</feature>
<feature type="compositionally biased region" description="Polar residues" evidence="1">
    <location>
        <begin position="760"/>
        <end position="774"/>
    </location>
</feature>
<dbReference type="Ensembl" id="ENSLBET00000009916.1">
    <property type="protein sequence ID" value="ENSLBEP00000009396.1"/>
    <property type="gene ID" value="ENSLBEG00000007288.1"/>
</dbReference>
<feature type="region of interest" description="Disordered" evidence="1">
    <location>
        <begin position="802"/>
        <end position="839"/>
    </location>
</feature>
<reference evidence="2" key="1">
    <citation type="submission" date="2025-08" db="UniProtKB">
        <authorList>
            <consortium name="Ensembl"/>
        </authorList>
    </citation>
    <scope>IDENTIFICATION</scope>
</reference>
<feature type="compositionally biased region" description="Basic and acidic residues" evidence="1">
    <location>
        <begin position="802"/>
        <end position="811"/>
    </location>
</feature>
<protein>
    <recommendedName>
        <fullName evidence="4">A-kinase anchor protein 2 C-terminal domain-containing protein</fullName>
    </recommendedName>
</protein>
<dbReference type="InParanoid" id="A0A3Q3EPE9"/>
<keyword evidence="3" id="KW-1185">Reference proteome</keyword>
<feature type="region of interest" description="Disordered" evidence="1">
    <location>
        <begin position="142"/>
        <end position="214"/>
    </location>
</feature>
<evidence type="ECO:0000256" key="1">
    <source>
        <dbReference type="SAM" id="MobiDB-lite"/>
    </source>
</evidence>
<feature type="compositionally biased region" description="Basic and acidic residues" evidence="1">
    <location>
        <begin position="26"/>
        <end position="47"/>
    </location>
</feature>
<name>A0A3Q3EPE9_9LABR</name>
<reference evidence="2" key="2">
    <citation type="submission" date="2025-09" db="UniProtKB">
        <authorList>
            <consortium name="Ensembl"/>
        </authorList>
    </citation>
    <scope>IDENTIFICATION</scope>
</reference>
<feature type="compositionally biased region" description="Basic and acidic residues" evidence="1">
    <location>
        <begin position="727"/>
        <end position="743"/>
    </location>
</feature>
<dbReference type="AlphaFoldDB" id="A0A3Q3EPE9"/>
<feature type="region of interest" description="Disordered" evidence="1">
    <location>
        <begin position="492"/>
        <end position="514"/>
    </location>
</feature>
<dbReference type="GeneTree" id="ENSGT00940000169385"/>
<feature type="compositionally biased region" description="Pro residues" evidence="1">
    <location>
        <begin position="80"/>
        <end position="93"/>
    </location>
</feature>
<accession>A0A3Q3EPE9</accession>
<feature type="compositionally biased region" description="Polar residues" evidence="1">
    <location>
        <begin position="170"/>
        <end position="183"/>
    </location>
</feature>
<feature type="compositionally biased region" description="Basic and acidic residues" evidence="1">
    <location>
        <begin position="820"/>
        <end position="830"/>
    </location>
</feature>
<feature type="compositionally biased region" description="Basic and acidic residues" evidence="1">
    <location>
        <begin position="142"/>
        <end position="157"/>
    </location>
</feature>